<evidence type="ECO:0000313" key="5">
    <source>
        <dbReference type="Proteomes" id="UP001331561"/>
    </source>
</evidence>
<feature type="domain" description="Acyl-CoA dehydrogenase/oxidase N-terminal" evidence="2">
    <location>
        <begin position="34"/>
        <end position="101"/>
    </location>
</feature>
<dbReference type="RefSeq" id="WP_327600783.1">
    <property type="nucleotide sequence ID" value="NZ_JAYXHS010000004.1"/>
</dbReference>
<dbReference type="PIRSF" id="PIRSF016578">
    <property type="entry name" value="HsaA"/>
    <property type="match status" value="1"/>
</dbReference>
<dbReference type="InterPro" id="IPR013107">
    <property type="entry name" value="Acyl-CoA_DH_C"/>
</dbReference>
<dbReference type="EMBL" id="JAYXHS010000004">
    <property type="protein sequence ID" value="MEC5387809.1"/>
    <property type="molecule type" value="Genomic_DNA"/>
</dbReference>
<dbReference type="Gene3D" id="2.40.110.10">
    <property type="entry name" value="Butyryl-CoA Dehydrogenase, subunit A, domain 2"/>
    <property type="match status" value="1"/>
</dbReference>
<organism evidence="4 5">
    <name type="scientific">Uliginosibacterium silvisoli</name>
    <dbReference type="NCBI Taxonomy" id="3114758"/>
    <lineage>
        <taxon>Bacteria</taxon>
        <taxon>Pseudomonadati</taxon>
        <taxon>Pseudomonadota</taxon>
        <taxon>Betaproteobacteria</taxon>
        <taxon>Rhodocyclales</taxon>
        <taxon>Zoogloeaceae</taxon>
        <taxon>Uliginosibacterium</taxon>
    </lineage>
</organism>
<accession>A0ABU6K8A1</accession>
<dbReference type="Pfam" id="PF08028">
    <property type="entry name" value="Acyl-CoA_dh_2"/>
    <property type="match status" value="1"/>
</dbReference>
<dbReference type="SUPFAM" id="SSF47203">
    <property type="entry name" value="Acyl-CoA dehydrogenase C-terminal domain-like"/>
    <property type="match status" value="1"/>
</dbReference>
<dbReference type="Proteomes" id="UP001331561">
    <property type="component" value="Unassembled WGS sequence"/>
</dbReference>
<dbReference type="InterPro" id="IPR036250">
    <property type="entry name" value="AcylCo_DH-like_C"/>
</dbReference>
<evidence type="ECO:0000259" key="3">
    <source>
        <dbReference type="Pfam" id="PF08028"/>
    </source>
</evidence>
<keyword evidence="5" id="KW-1185">Reference proteome</keyword>
<name>A0ABU6K8A1_9RHOO</name>
<dbReference type="InterPro" id="IPR013786">
    <property type="entry name" value="AcylCoA_DH/ox_N"/>
</dbReference>
<dbReference type="Pfam" id="PF02771">
    <property type="entry name" value="Acyl-CoA_dh_N"/>
    <property type="match status" value="1"/>
</dbReference>
<dbReference type="InterPro" id="IPR046373">
    <property type="entry name" value="Acyl-CoA_Oxase/DH_mid-dom_sf"/>
</dbReference>
<dbReference type="InterPro" id="IPR009100">
    <property type="entry name" value="AcylCoA_DH/oxidase_NM_dom_sf"/>
</dbReference>
<gene>
    <name evidence="4" type="ORF">VVD49_18905</name>
</gene>
<reference evidence="4 5" key="1">
    <citation type="submission" date="2024-01" db="EMBL/GenBank/DDBJ databases">
        <title>Uliginosibacterium soil sp. nov.</title>
        <authorList>
            <person name="Lv Y."/>
        </authorList>
    </citation>
    <scope>NUCLEOTIDE SEQUENCE [LARGE SCALE GENOMIC DNA]</scope>
    <source>
        <strain evidence="4 5">H3</strain>
    </source>
</reference>
<dbReference type="Gene3D" id="1.20.140.10">
    <property type="entry name" value="Butyryl-CoA Dehydrogenase, subunit A, domain 3"/>
    <property type="match status" value="1"/>
</dbReference>
<keyword evidence="1" id="KW-0560">Oxidoreductase</keyword>
<evidence type="ECO:0000256" key="1">
    <source>
        <dbReference type="ARBA" id="ARBA00023002"/>
    </source>
</evidence>
<dbReference type="SUPFAM" id="SSF56645">
    <property type="entry name" value="Acyl-CoA dehydrogenase NM domain-like"/>
    <property type="match status" value="1"/>
</dbReference>
<evidence type="ECO:0000259" key="2">
    <source>
        <dbReference type="Pfam" id="PF02771"/>
    </source>
</evidence>
<dbReference type="PANTHER" id="PTHR43884:SF12">
    <property type="entry name" value="ISOVALERYL-COA DEHYDROGENASE, MITOCHONDRIAL-RELATED"/>
    <property type="match status" value="1"/>
</dbReference>
<dbReference type="Gene3D" id="1.10.540.10">
    <property type="entry name" value="Acyl-CoA dehydrogenase/oxidase, N-terminal domain"/>
    <property type="match status" value="1"/>
</dbReference>
<evidence type="ECO:0000313" key="4">
    <source>
        <dbReference type="EMBL" id="MEC5387809.1"/>
    </source>
</evidence>
<dbReference type="InterPro" id="IPR037069">
    <property type="entry name" value="AcylCoA_DH/ox_N_sf"/>
</dbReference>
<dbReference type="PANTHER" id="PTHR43884">
    <property type="entry name" value="ACYL-COA DEHYDROGENASE"/>
    <property type="match status" value="1"/>
</dbReference>
<sequence length="389" mass="42847">MDQIDDAVVTAEPATDASQILANIRALRPFLQSRGNEIEELRRVPDDVLDAVRKTGAFRMMMPRSWGGAEMNIMQLNEALEELAMGNGAVAWCVMIQTDSGQYSGLLDSAIARQMFPHPDVTTSNVIRAAGRAQKVDGGYMVNGRWPFASGCLHADLFAGGCHVFDGVRLVLDDNGQPIHKMIVARREDFIIHDTWYTTGLRGTGSNDIEAKNLFIPEDRVFDFDRPSHPGPLYLWSSILCAKMPGVVLGIARSAIEAVTETMRSKKVKSEFAALAIAEAHTLYAASRAYVYQSLEAVWKKLEAGELPDEQERAAVYLARANAFQSSRQAVQTLFDAVGGPAVYGKKMPLERHLRDLTTACQHTFGQRKAQIAAAEFMLGTLDKPVLFL</sequence>
<proteinExistence type="predicted"/>
<comment type="caution">
    <text evidence="4">The sequence shown here is derived from an EMBL/GenBank/DDBJ whole genome shotgun (WGS) entry which is preliminary data.</text>
</comment>
<protein>
    <submittedName>
        <fullName evidence="4">Acyl-CoA dehydrogenase family protein</fullName>
    </submittedName>
</protein>
<feature type="domain" description="Acyl-CoA dehydrogenase C-terminal" evidence="3">
    <location>
        <begin position="247"/>
        <end position="365"/>
    </location>
</feature>